<feature type="signal peptide" evidence="1">
    <location>
        <begin position="1"/>
        <end position="27"/>
    </location>
</feature>
<evidence type="ECO:0008006" key="4">
    <source>
        <dbReference type="Google" id="ProtNLM"/>
    </source>
</evidence>
<evidence type="ECO:0000313" key="3">
    <source>
        <dbReference type="Proteomes" id="UP001501671"/>
    </source>
</evidence>
<keyword evidence="1" id="KW-0732">Signal</keyword>
<evidence type="ECO:0000256" key="1">
    <source>
        <dbReference type="SAM" id="SignalP"/>
    </source>
</evidence>
<dbReference type="EMBL" id="BAABFO010000029">
    <property type="protein sequence ID" value="GAA4341487.1"/>
    <property type="molecule type" value="Genomic_DNA"/>
</dbReference>
<dbReference type="Pfam" id="PF10696">
    <property type="entry name" value="DUF2501"/>
    <property type="match status" value="1"/>
</dbReference>
<comment type="caution">
    <text evidence="2">The sequence shown here is derived from an EMBL/GenBank/DDBJ whole genome shotgun (WGS) entry which is preliminary data.</text>
</comment>
<keyword evidence="3" id="KW-1185">Reference proteome</keyword>
<protein>
    <recommendedName>
        <fullName evidence="4">DUF2501 domain-containing protein</fullName>
    </recommendedName>
</protein>
<organism evidence="2 3">
    <name type="scientific">Pigmentiphaga soli</name>
    <dbReference type="NCBI Taxonomy" id="1007095"/>
    <lineage>
        <taxon>Bacteria</taxon>
        <taxon>Pseudomonadati</taxon>
        <taxon>Pseudomonadota</taxon>
        <taxon>Betaproteobacteria</taxon>
        <taxon>Burkholderiales</taxon>
        <taxon>Alcaligenaceae</taxon>
        <taxon>Pigmentiphaga</taxon>
    </lineage>
</organism>
<proteinExistence type="predicted"/>
<sequence length="170" mass="16457">MLSILRSGRCLALCAAAMTFAWAPAHAQLMDSIKGALGGASSQGSSSGGSFLGGGSGSGGGLGSLSGLSGLAGGSLPSLDSVGTGNIAGILGFCAKNKFLGGDATSLQDKLLGQLGGQSKAQSDSGYAEGLSGILGGNSGQKVDLNGGGLKQKLTDQVCDKVLEYGQSLL</sequence>
<reference evidence="3" key="1">
    <citation type="journal article" date="2019" name="Int. J. Syst. Evol. Microbiol.">
        <title>The Global Catalogue of Microorganisms (GCM) 10K type strain sequencing project: providing services to taxonomists for standard genome sequencing and annotation.</title>
        <authorList>
            <consortium name="The Broad Institute Genomics Platform"/>
            <consortium name="The Broad Institute Genome Sequencing Center for Infectious Disease"/>
            <person name="Wu L."/>
            <person name="Ma J."/>
        </authorList>
    </citation>
    <scope>NUCLEOTIDE SEQUENCE [LARGE SCALE GENOMIC DNA]</scope>
    <source>
        <strain evidence="3">JCM 17666</strain>
    </source>
</reference>
<evidence type="ECO:0000313" key="2">
    <source>
        <dbReference type="EMBL" id="GAA4341487.1"/>
    </source>
</evidence>
<dbReference type="InterPro" id="IPR019637">
    <property type="entry name" value="DUF2501"/>
</dbReference>
<dbReference type="Proteomes" id="UP001501671">
    <property type="component" value="Unassembled WGS sequence"/>
</dbReference>
<name>A0ABP8HMR2_9BURK</name>
<accession>A0ABP8HMR2</accession>
<gene>
    <name evidence="2" type="ORF">GCM10023144_42410</name>
</gene>
<feature type="chain" id="PRO_5047280111" description="DUF2501 domain-containing protein" evidence="1">
    <location>
        <begin position="28"/>
        <end position="170"/>
    </location>
</feature>